<proteinExistence type="predicted"/>
<dbReference type="Gene3D" id="1.10.10.2840">
    <property type="entry name" value="PucR C-terminal helix-turn-helix domain"/>
    <property type="match status" value="1"/>
</dbReference>
<evidence type="ECO:0000313" key="3">
    <source>
        <dbReference type="EMBL" id="XBW07810.1"/>
    </source>
</evidence>
<dbReference type="PANTHER" id="PTHR33744:SF7">
    <property type="entry name" value="PUCR FAMILY TRANSCRIPTIONAL REGULATOR"/>
    <property type="match status" value="1"/>
</dbReference>
<organism evidence="3">
    <name type="scientific">Scrofimicrobium appendicitidis</name>
    <dbReference type="NCBI Taxonomy" id="3079930"/>
    <lineage>
        <taxon>Bacteria</taxon>
        <taxon>Bacillati</taxon>
        <taxon>Actinomycetota</taxon>
        <taxon>Actinomycetes</taxon>
        <taxon>Actinomycetales</taxon>
        <taxon>Actinomycetaceae</taxon>
        <taxon>Scrofimicrobium</taxon>
    </lineage>
</organism>
<accession>A0AAU7V6V1</accession>
<name>A0AAU7V6V1_9ACTO</name>
<dbReference type="EMBL" id="CP138335">
    <property type="protein sequence ID" value="XBW07810.1"/>
    <property type="molecule type" value="Genomic_DNA"/>
</dbReference>
<dbReference type="InterPro" id="IPR051448">
    <property type="entry name" value="CdaR-like_regulators"/>
</dbReference>
<evidence type="ECO:0000259" key="2">
    <source>
        <dbReference type="Pfam" id="PF13556"/>
    </source>
</evidence>
<dbReference type="AlphaFoldDB" id="A0AAU7V6V1"/>
<dbReference type="InterPro" id="IPR042070">
    <property type="entry name" value="PucR_C-HTH_sf"/>
</dbReference>
<dbReference type="InterPro" id="IPR025736">
    <property type="entry name" value="PucR_C-HTH_dom"/>
</dbReference>
<evidence type="ECO:0000259" key="1">
    <source>
        <dbReference type="Pfam" id="PF07905"/>
    </source>
</evidence>
<dbReference type="InterPro" id="IPR012914">
    <property type="entry name" value="PucR_dom"/>
</dbReference>
<sequence length="499" mass="53626">MLTVEEMIPALPGPFLRVDLPRPDLEVTWVASTELFDPGEFLEGGELVLTTGLFGHGWTQTDWTHYVRRLRRAGVSALGLGTGVAFDDAPAPLAEACAREGMNLLVFAEEVTFVSISRQVAQLLTAPGEPSSPTDQTGLMIQQEFSRAAAKGSETAILRTLAGVFRGTAALLDQTGRLRHRPIGSEADSFPADQIALELARLQRRGAVTVAEGGRYLSLQPLGLGRNTEGYLAITYSDSPTLWQRSALSLAVSLLGVSAEAKHQRLLSESQARAILVRLLLAGDTDGAEVAADEVGVELPAELQVAQIWVGGGGHLVELERRLEPHLLTSVFLGWKPERDRVTLVADPQFFATLPPGFWGRCRVGFGPAGPPAQVPEGDRRAGLALRGTDPTHPVLSWEQVADNSLSHLLAEDTALAFAERQLGPILGDPRQLETLLAYLQAGGGAGEMARRLGIHRNSVGQRLARLQTLLARDLTDPGVRAHLWVALEILAEDRAGAN</sequence>
<dbReference type="Pfam" id="PF13556">
    <property type="entry name" value="HTH_30"/>
    <property type="match status" value="1"/>
</dbReference>
<dbReference type="RefSeq" id="WP_350258011.1">
    <property type="nucleotide sequence ID" value="NZ_CP138335.1"/>
</dbReference>
<feature type="domain" description="Purine catabolism PurC-like" evidence="1">
    <location>
        <begin position="26"/>
        <end position="123"/>
    </location>
</feature>
<gene>
    <name evidence="3" type="ORF">SAC06_09220</name>
</gene>
<dbReference type="KEGG" id="sapp:SAC06_09220"/>
<dbReference type="PANTHER" id="PTHR33744">
    <property type="entry name" value="CARBOHYDRATE DIACID REGULATOR"/>
    <property type="match status" value="1"/>
</dbReference>
<feature type="domain" description="PucR C-terminal helix-turn-helix" evidence="2">
    <location>
        <begin position="433"/>
        <end position="490"/>
    </location>
</feature>
<reference evidence="3" key="1">
    <citation type="submission" date="2023-11" db="EMBL/GenBank/DDBJ databases">
        <title>Scrofimicrobium hongkongense sp. nov., isolated from a patient with peritonitis.</title>
        <authorList>
            <person name="Lao H.Y."/>
            <person name="Wong A.Y.P."/>
            <person name="Ng T.L."/>
            <person name="Wong R.Y.L."/>
            <person name="Yau M.C.Y."/>
            <person name="Lam J.Y.W."/>
            <person name="Siu G.K.H."/>
        </authorList>
    </citation>
    <scope>NUCLEOTIDE SEQUENCE</scope>
    <source>
        <strain evidence="3">R131</strain>
    </source>
</reference>
<protein>
    <submittedName>
        <fullName evidence="3">PucR family transcriptional regulator</fullName>
    </submittedName>
</protein>
<dbReference type="Pfam" id="PF07905">
    <property type="entry name" value="PucR"/>
    <property type="match status" value="1"/>
</dbReference>